<dbReference type="InterPro" id="IPR046357">
    <property type="entry name" value="PPIase_dom_sf"/>
</dbReference>
<dbReference type="SUPFAM" id="SSF109998">
    <property type="entry name" value="Triger factor/SurA peptide-binding domain-like"/>
    <property type="match status" value="1"/>
</dbReference>
<dbReference type="PANTHER" id="PTHR47245:SF1">
    <property type="entry name" value="FOLDASE PROTEIN PRSA"/>
    <property type="match status" value="1"/>
</dbReference>
<evidence type="ECO:0000313" key="9">
    <source>
        <dbReference type="EMBL" id="MFL0248000.1"/>
    </source>
</evidence>
<organism evidence="9 10">
    <name type="scientific">Candidatus Clostridium stratigraminis</name>
    <dbReference type="NCBI Taxonomy" id="3381661"/>
    <lineage>
        <taxon>Bacteria</taxon>
        <taxon>Bacillati</taxon>
        <taxon>Bacillota</taxon>
        <taxon>Clostridia</taxon>
        <taxon>Eubacteriales</taxon>
        <taxon>Clostridiaceae</taxon>
        <taxon>Clostridium</taxon>
    </lineage>
</organism>
<dbReference type="Gene3D" id="3.10.50.40">
    <property type="match status" value="1"/>
</dbReference>
<evidence type="ECO:0000256" key="7">
    <source>
        <dbReference type="SAM" id="SignalP"/>
    </source>
</evidence>
<gene>
    <name evidence="9" type="ORF">ACJDUG_13580</name>
</gene>
<feature type="chain" id="PRO_5045381187" description="peptidylprolyl isomerase" evidence="7">
    <location>
        <begin position="22"/>
        <end position="331"/>
    </location>
</feature>
<dbReference type="InterPro" id="IPR027304">
    <property type="entry name" value="Trigger_fact/SurA_dom_sf"/>
</dbReference>
<dbReference type="EC" id="5.2.1.8" evidence="2"/>
<comment type="caution">
    <text evidence="9">The sequence shown here is derived from an EMBL/GenBank/DDBJ whole genome shotgun (WGS) entry which is preliminary data.</text>
</comment>
<evidence type="ECO:0000256" key="5">
    <source>
        <dbReference type="ARBA" id="ARBA00023235"/>
    </source>
</evidence>
<dbReference type="InterPro" id="IPR050245">
    <property type="entry name" value="PrsA_foldase"/>
</dbReference>
<comment type="catalytic activity">
    <reaction evidence="1">
        <text>[protein]-peptidylproline (omega=180) = [protein]-peptidylproline (omega=0)</text>
        <dbReference type="Rhea" id="RHEA:16237"/>
        <dbReference type="Rhea" id="RHEA-COMP:10747"/>
        <dbReference type="Rhea" id="RHEA-COMP:10748"/>
        <dbReference type="ChEBI" id="CHEBI:83833"/>
        <dbReference type="ChEBI" id="CHEBI:83834"/>
        <dbReference type="EC" id="5.2.1.8"/>
    </reaction>
</comment>
<proteinExistence type="predicted"/>
<feature type="signal peptide" evidence="7">
    <location>
        <begin position="1"/>
        <end position="21"/>
    </location>
</feature>
<dbReference type="Proteomes" id="UP001623591">
    <property type="component" value="Unassembled WGS sequence"/>
</dbReference>
<name>A0ABW8T8M6_9CLOT</name>
<keyword evidence="4 6" id="KW-0697">Rotamase</keyword>
<dbReference type="InterPro" id="IPR000297">
    <property type="entry name" value="PPIase_PpiC"/>
</dbReference>
<dbReference type="SUPFAM" id="SSF54534">
    <property type="entry name" value="FKBP-like"/>
    <property type="match status" value="1"/>
</dbReference>
<dbReference type="RefSeq" id="WP_406770432.1">
    <property type="nucleotide sequence ID" value="NZ_JBJHZZ010000011.1"/>
</dbReference>
<dbReference type="EMBL" id="JBJHZZ010000011">
    <property type="protein sequence ID" value="MFL0248000.1"/>
    <property type="molecule type" value="Genomic_DNA"/>
</dbReference>
<evidence type="ECO:0000256" key="1">
    <source>
        <dbReference type="ARBA" id="ARBA00000971"/>
    </source>
</evidence>
<dbReference type="InterPro" id="IPR023058">
    <property type="entry name" value="PPIase_PpiC_CS"/>
</dbReference>
<dbReference type="Gene3D" id="1.10.4030.10">
    <property type="entry name" value="Porin chaperone SurA, peptide-binding domain"/>
    <property type="match status" value="1"/>
</dbReference>
<evidence type="ECO:0000256" key="6">
    <source>
        <dbReference type="PROSITE-ProRule" id="PRU00278"/>
    </source>
</evidence>
<dbReference type="PROSITE" id="PS01096">
    <property type="entry name" value="PPIC_PPIASE_1"/>
    <property type="match status" value="1"/>
</dbReference>
<dbReference type="Pfam" id="PF13624">
    <property type="entry name" value="SurA_N_3"/>
    <property type="match status" value="1"/>
</dbReference>
<keyword evidence="3 7" id="KW-0732">Signal</keyword>
<evidence type="ECO:0000256" key="2">
    <source>
        <dbReference type="ARBA" id="ARBA00013194"/>
    </source>
</evidence>
<keyword evidence="5 6" id="KW-0413">Isomerase</keyword>
<dbReference type="GO" id="GO:0003755">
    <property type="term" value="F:peptidyl-prolyl cis-trans isomerase activity"/>
    <property type="evidence" value="ECO:0007669"/>
    <property type="project" value="UniProtKB-EC"/>
</dbReference>
<evidence type="ECO:0000313" key="10">
    <source>
        <dbReference type="Proteomes" id="UP001623591"/>
    </source>
</evidence>
<dbReference type="PROSITE" id="PS50198">
    <property type="entry name" value="PPIC_PPIASE_2"/>
    <property type="match status" value="1"/>
</dbReference>
<sequence length="331" mass="36267">MKNIRKAVAAALIGVIAVASAGCSMVTKTESGIKKSPVAKFNNVTITKGDLDERMVSVLAQFKSQYGDNFLSNSSYKDEYVQQEKTMLDNMIIEKLLLQKANDLKVAPKDDAEKKTLTDNKMAELKKTYTEDQIKQSGFTGYTDPKLISYAGDIAVMDKVYAAITKDVTVDDKAISDYYAANPLQFTEKPDQIHVAHILVATEAEAKSVKDRLNKGESFAAVAKAVSTDTGSKDNGGDLGTVPYLNSGLDTDFMTAATALKDGAISGPVKTQFGYHIIKCIKNETYPVKKLDAVKDDIKKQLLSDAQSKKYSDTITQWKTDAKITYYDNNL</sequence>
<keyword evidence="10" id="KW-1185">Reference proteome</keyword>
<feature type="domain" description="PpiC" evidence="8">
    <location>
        <begin position="190"/>
        <end position="282"/>
    </location>
</feature>
<dbReference type="NCBIfam" id="NF000809">
    <property type="entry name" value="PRK00059.1"/>
    <property type="match status" value="1"/>
</dbReference>
<dbReference type="PANTHER" id="PTHR47245">
    <property type="entry name" value="PEPTIDYLPROLYL ISOMERASE"/>
    <property type="match status" value="1"/>
</dbReference>
<dbReference type="PROSITE" id="PS51257">
    <property type="entry name" value="PROKAR_LIPOPROTEIN"/>
    <property type="match status" value="1"/>
</dbReference>
<reference evidence="9 10" key="1">
    <citation type="submission" date="2024-11" db="EMBL/GenBank/DDBJ databases">
        <authorList>
            <person name="Heng Y.C."/>
            <person name="Lim A.C.H."/>
            <person name="Lee J.K.Y."/>
            <person name="Kittelmann S."/>
        </authorList>
    </citation>
    <scope>NUCLEOTIDE SEQUENCE [LARGE SCALE GENOMIC DNA]</scope>
    <source>
        <strain evidence="9 10">WILCCON 0185</strain>
    </source>
</reference>
<dbReference type="Pfam" id="PF00639">
    <property type="entry name" value="Rotamase"/>
    <property type="match status" value="1"/>
</dbReference>
<evidence type="ECO:0000259" key="8">
    <source>
        <dbReference type="PROSITE" id="PS50198"/>
    </source>
</evidence>
<evidence type="ECO:0000256" key="4">
    <source>
        <dbReference type="ARBA" id="ARBA00023110"/>
    </source>
</evidence>
<accession>A0ABW8T8M6</accession>
<evidence type="ECO:0000256" key="3">
    <source>
        <dbReference type="ARBA" id="ARBA00022729"/>
    </source>
</evidence>
<protein>
    <recommendedName>
        <fullName evidence="2">peptidylprolyl isomerase</fullName>
        <ecNumber evidence="2">5.2.1.8</ecNumber>
    </recommendedName>
</protein>